<dbReference type="PROSITE" id="PS51257">
    <property type="entry name" value="PROKAR_LIPOPROTEIN"/>
    <property type="match status" value="1"/>
</dbReference>
<name>A0ABS1WXZ8_9GAMM</name>
<gene>
    <name evidence="1" type="ORF">JM946_13975</name>
</gene>
<accession>A0ABS1WXZ8</accession>
<evidence type="ECO:0008006" key="3">
    <source>
        <dbReference type="Google" id="ProtNLM"/>
    </source>
</evidence>
<organism evidence="1 2">
    <name type="scientific">Steroidobacter gossypii</name>
    <dbReference type="NCBI Taxonomy" id="2805490"/>
    <lineage>
        <taxon>Bacteria</taxon>
        <taxon>Pseudomonadati</taxon>
        <taxon>Pseudomonadota</taxon>
        <taxon>Gammaproteobacteria</taxon>
        <taxon>Steroidobacterales</taxon>
        <taxon>Steroidobacteraceae</taxon>
        <taxon>Steroidobacter</taxon>
    </lineage>
</organism>
<protein>
    <recommendedName>
        <fullName evidence="3">Lipoprotein</fullName>
    </recommendedName>
</protein>
<dbReference type="RefSeq" id="WP_203167924.1">
    <property type="nucleotide sequence ID" value="NZ_JAEVLS010000003.1"/>
</dbReference>
<dbReference type="Proteomes" id="UP000661077">
    <property type="component" value="Unassembled WGS sequence"/>
</dbReference>
<proteinExistence type="predicted"/>
<keyword evidence="2" id="KW-1185">Reference proteome</keyword>
<evidence type="ECO:0000313" key="2">
    <source>
        <dbReference type="Proteomes" id="UP000661077"/>
    </source>
</evidence>
<comment type="caution">
    <text evidence="1">The sequence shown here is derived from an EMBL/GenBank/DDBJ whole genome shotgun (WGS) entry which is preliminary data.</text>
</comment>
<dbReference type="EMBL" id="JAEVLS010000003">
    <property type="protein sequence ID" value="MBM0105843.1"/>
    <property type="molecule type" value="Genomic_DNA"/>
</dbReference>
<sequence>MSEKLRHRTAAVPLLLLVATLGACTRDEPEDLSDRIARQTQRDAELGQIHLDPASCPGGGDGMLYVALGEEVVRVPNFSAPTMRSPVYSGADKLPIPPMPEAPEGCKEHPARAQALHLSFLVAQSQDHVAAPLQAISLFRSDGRPHMQEVNAASFDRWRGRPECTNSPSGLTICGVREEGLPVATGAQVAGGDVSGGPRWVAACGYGTGSILVDDCRVYYLLRKGLLVRYLFNQQRVSLERMYELDPSIREWLKSIVVEDYAWPRPDRDRPVFHP</sequence>
<evidence type="ECO:0000313" key="1">
    <source>
        <dbReference type="EMBL" id="MBM0105843.1"/>
    </source>
</evidence>
<reference evidence="1 2" key="1">
    <citation type="journal article" date="2021" name="Int. J. Syst. Evol. Microbiol.">
        <title>Steroidobacter gossypii sp. nov., isolated from soil of cotton cropping field.</title>
        <authorList>
            <person name="Huang R."/>
            <person name="Yang S."/>
            <person name="Zhen C."/>
            <person name="Liu W."/>
        </authorList>
    </citation>
    <scope>NUCLEOTIDE SEQUENCE [LARGE SCALE GENOMIC DNA]</scope>
    <source>
        <strain evidence="1 2">S1-65</strain>
    </source>
</reference>